<evidence type="ECO:0000256" key="17">
    <source>
        <dbReference type="RuleBase" id="RU368018"/>
    </source>
</evidence>
<keyword evidence="13" id="KW-0158">Chromosome</keyword>
<keyword evidence="12 17" id="KW-0862">Zinc</keyword>
<evidence type="ECO:0000313" key="20">
    <source>
        <dbReference type="Proteomes" id="UP001497623"/>
    </source>
</evidence>
<keyword evidence="9 17" id="KW-0227">DNA damage</keyword>
<keyword evidence="15 17" id="KW-0234">DNA repair</keyword>
<dbReference type="GO" id="GO:0000781">
    <property type="term" value="C:chromosome, telomeric region"/>
    <property type="evidence" value="ECO:0007669"/>
    <property type="project" value="UniProtKB-SubCell"/>
</dbReference>
<evidence type="ECO:0000256" key="12">
    <source>
        <dbReference type="ARBA" id="ARBA00022833"/>
    </source>
</evidence>
<evidence type="ECO:0000313" key="19">
    <source>
        <dbReference type="EMBL" id="CAL4060111.1"/>
    </source>
</evidence>
<dbReference type="Gene3D" id="3.30.40.10">
    <property type="entry name" value="Zinc/RING finger domain, C3HC4 (zinc finger)"/>
    <property type="match status" value="1"/>
</dbReference>
<evidence type="ECO:0000256" key="16">
    <source>
        <dbReference type="ARBA" id="ARBA00023242"/>
    </source>
</evidence>
<dbReference type="FunFam" id="1.10.10.10:FF:000270">
    <property type="entry name" value="Non-structural maintenance of chromosomes element 1 homolog"/>
    <property type="match status" value="1"/>
</dbReference>
<evidence type="ECO:0000256" key="15">
    <source>
        <dbReference type="ARBA" id="ARBA00023204"/>
    </source>
</evidence>
<evidence type="ECO:0000256" key="1">
    <source>
        <dbReference type="ARBA" id="ARBA00000900"/>
    </source>
</evidence>
<dbReference type="EC" id="2.3.2.27" evidence="5 17"/>
<evidence type="ECO:0000256" key="4">
    <source>
        <dbReference type="ARBA" id="ARBA00010258"/>
    </source>
</evidence>
<dbReference type="Pfam" id="PF07574">
    <property type="entry name" value="SMC_Nse1"/>
    <property type="match status" value="1"/>
</dbReference>
<evidence type="ECO:0000256" key="3">
    <source>
        <dbReference type="ARBA" id="ARBA00004574"/>
    </source>
</evidence>
<comment type="similarity">
    <text evidence="4 17">Belongs to the NSE1 family.</text>
</comment>
<evidence type="ECO:0000256" key="11">
    <source>
        <dbReference type="ARBA" id="ARBA00022786"/>
    </source>
</evidence>
<dbReference type="InterPro" id="IPR014857">
    <property type="entry name" value="Nse1_RING_C4HC3-type"/>
</dbReference>
<keyword evidence="7 17" id="KW-0808">Transferase</keyword>
<gene>
    <name evidence="19" type="ORF">MNOR_LOCUS1039</name>
</gene>
<comment type="subunit">
    <text evidence="17">Component of the Smc5-Smc6 complex.</text>
</comment>
<evidence type="ECO:0000256" key="8">
    <source>
        <dbReference type="ARBA" id="ARBA00022723"/>
    </source>
</evidence>
<protein>
    <recommendedName>
        <fullName evidence="6 17">Non-structural maintenance of chromosomes element 1 homolog</fullName>
        <ecNumber evidence="5 17">2.3.2.27</ecNumber>
    </recommendedName>
</protein>
<dbReference type="GO" id="GO:0000724">
    <property type="term" value="P:double-strand break repair via homologous recombination"/>
    <property type="evidence" value="ECO:0007669"/>
    <property type="project" value="TreeGrafter"/>
</dbReference>
<dbReference type="EMBL" id="CAXKWB010000261">
    <property type="protein sequence ID" value="CAL4060111.1"/>
    <property type="molecule type" value="Genomic_DNA"/>
</dbReference>
<evidence type="ECO:0000256" key="7">
    <source>
        <dbReference type="ARBA" id="ARBA00022679"/>
    </source>
</evidence>
<evidence type="ECO:0000259" key="18">
    <source>
        <dbReference type="Pfam" id="PF08746"/>
    </source>
</evidence>
<dbReference type="InterPro" id="IPR011513">
    <property type="entry name" value="Nse1"/>
</dbReference>
<name>A0AAV2PM69_MEGNR</name>
<keyword evidence="16 17" id="KW-0539">Nucleus</keyword>
<keyword evidence="14 17" id="KW-0233">DNA recombination</keyword>
<keyword evidence="8 17" id="KW-0479">Metal-binding</keyword>
<evidence type="ECO:0000256" key="9">
    <source>
        <dbReference type="ARBA" id="ARBA00022763"/>
    </source>
</evidence>
<keyword evidence="13" id="KW-0779">Telomere</keyword>
<dbReference type="AlphaFoldDB" id="A0AAV2PM69"/>
<comment type="caution">
    <text evidence="19">The sequence shown here is derived from an EMBL/GenBank/DDBJ whole genome shotgun (WGS) entry which is preliminary data.</text>
</comment>
<feature type="domain" description="Non-structural maintenance of chromosomes element 1 RING C4HC3-type" evidence="18">
    <location>
        <begin position="184"/>
        <end position="224"/>
    </location>
</feature>
<organism evidence="19 20">
    <name type="scientific">Meganyctiphanes norvegica</name>
    <name type="common">Northern krill</name>
    <name type="synonym">Thysanopoda norvegica</name>
    <dbReference type="NCBI Taxonomy" id="48144"/>
    <lineage>
        <taxon>Eukaryota</taxon>
        <taxon>Metazoa</taxon>
        <taxon>Ecdysozoa</taxon>
        <taxon>Arthropoda</taxon>
        <taxon>Crustacea</taxon>
        <taxon>Multicrustacea</taxon>
        <taxon>Malacostraca</taxon>
        <taxon>Eumalacostraca</taxon>
        <taxon>Eucarida</taxon>
        <taxon>Euphausiacea</taxon>
        <taxon>Euphausiidae</taxon>
        <taxon>Meganyctiphanes</taxon>
    </lineage>
</organism>
<sequence>MYKDAHRMFLQVLTAKRILLGSEVKSLFDKCRTISPEIPNDLQQFVMDINEQLEIMHLSIRKSVQEDYNGDSQCFVLVNTLNVTSSDSGRMISSFTTQEVALFRRIIEVIVQSEDGCVGENVAINLASTITPRMKIGDSEMLVERLVADNWLLKHDGELTLSALTNAEIQPYLEEQYGDVIQKCFFCKILTFRGHRCNSCTTRVHRQCGFKYWNKIKKSPTCPEPSCKEDWQHIDVDISNKRSRS</sequence>
<dbReference type="Pfam" id="PF08746">
    <property type="entry name" value="zf-RING-like"/>
    <property type="match status" value="1"/>
</dbReference>
<dbReference type="PANTHER" id="PTHR20973:SF0">
    <property type="entry name" value="NON-STRUCTURAL MAINTENANCE OF CHROMOSOMES ELEMENT 1 HOMOLOG"/>
    <property type="match status" value="1"/>
</dbReference>
<dbReference type="InterPro" id="IPR013083">
    <property type="entry name" value="Znf_RING/FYVE/PHD"/>
</dbReference>
<dbReference type="Proteomes" id="UP001497623">
    <property type="component" value="Unassembled WGS sequence"/>
</dbReference>
<evidence type="ECO:0000256" key="10">
    <source>
        <dbReference type="ARBA" id="ARBA00022771"/>
    </source>
</evidence>
<reference evidence="19 20" key="1">
    <citation type="submission" date="2024-05" db="EMBL/GenBank/DDBJ databases">
        <authorList>
            <person name="Wallberg A."/>
        </authorList>
    </citation>
    <scope>NUCLEOTIDE SEQUENCE [LARGE SCALE GENOMIC DNA]</scope>
</reference>
<dbReference type="GO" id="GO:0005634">
    <property type="term" value="C:nucleus"/>
    <property type="evidence" value="ECO:0007669"/>
    <property type="project" value="UniProtKB-SubCell"/>
</dbReference>
<evidence type="ECO:0000256" key="2">
    <source>
        <dbReference type="ARBA" id="ARBA00004123"/>
    </source>
</evidence>
<dbReference type="GO" id="GO:0061630">
    <property type="term" value="F:ubiquitin protein ligase activity"/>
    <property type="evidence" value="ECO:0007669"/>
    <property type="project" value="UniProtKB-EC"/>
</dbReference>
<dbReference type="InterPro" id="IPR036388">
    <property type="entry name" value="WH-like_DNA-bd_sf"/>
</dbReference>
<dbReference type="Gene3D" id="1.10.10.10">
    <property type="entry name" value="Winged helix-like DNA-binding domain superfamily/Winged helix DNA-binding domain"/>
    <property type="match status" value="1"/>
</dbReference>
<keyword evidence="10 17" id="KW-0863">Zinc-finger</keyword>
<dbReference type="GO" id="GO:0030915">
    <property type="term" value="C:Smc5-Smc6 complex"/>
    <property type="evidence" value="ECO:0007669"/>
    <property type="project" value="UniProtKB-UniRule"/>
</dbReference>
<comment type="catalytic activity">
    <reaction evidence="1 17">
        <text>S-ubiquitinyl-[E2 ubiquitin-conjugating enzyme]-L-cysteine + [acceptor protein]-L-lysine = [E2 ubiquitin-conjugating enzyme]-L-cysteine + N(6)-ubiquitinyl-[acceptor protein]-L-lysine.</text>
        <dbReference type="EC" id="2.3.2.27"/>
    </reaction>
</comment>
<comment type="subcellular location">
    <subcellularLocation>
        <location evidence="3">Chromosome</location>
        <location evidence="3">Telomere</location>
    </subcellularLocation>
    <subcellularLocation>
        <location evidence="2 17">Nucleus</location>
    </subcellularLocation>
</comment>
<proteinExistence type="inferred from homology"/>
<dbReference type="Gene3D" id="3.90.1150.220">
    <property type="match status" value="1"/>
</dbReference>
<evidence type="ECO:0000256" key="6">
    <source>
        <dbReference type="ARBA" id="ARBA00019422"/>
    </source>
</evidence>
<dbReference type="GO" id="GO:0008270">
    <property type="term" value="F:zinc ion binding"/>
    <property type="evidence" value="ECO:0007669"/>
    <property type="project" value="UniProtKB-KW"/>
</dbReference>
<keyword evidence="11 17" id="KW-0833">Ubl conjugation pathway</keyword>
<evidence type="ECO:0000256" key="5">
    <source>
        <dbReference type="ARBA" id="ARBA00012483"/>
    </source>
</evidence>
<keyword evidence="20" id="KW-1185">Reference proteome</keyword>
<accession>A0AAV2PM69</accession>
<dbReference type="PANTHER" id="PTHR20973">
    <property type="entry name" value="NON-SMC ELEMENT 1-RELATED"/>
    <property type="match status" value="1"/>
</dbReference>
<evidence type="ECO:0000256" key="13">
    <source>
        <dbReference type="ARBA" id="ARBA00022895"/>
    </source>
</evidence>
<evidence type="ECO:0000256" key="14">
    <source>
        <dbReference type="ARBA" id="ARBA00023172"/>
    </source>
</evidence>